<feature type="region of interest" description="Disordered" evidence="1">
    <location>
        <begin position="153"/>
        <end position="172"/>
    </location>
</feature>
<organism evidence="2 3">
    <name type="scientific">Macrostomum lignano</name>
    <dbReference type="NCBI Taxonomy" id="282301"/>
    <lineage>
        <taxon>Eukaryota</taxon>
        <taxon>Metazoa</taxon>
        <taxon>Spiralia</taxon>
        <taxon>Lophotrochozoa</taxon>
        <taxon>Platyhelminthes</taxon>
        <taxon>Rhabditophora</taxon>
        <taxon>Macrostomorpha</taxon>
        <taxon>Macrostomida</taxon>
        <taxon>Macrostomidae</taxon>
        <taxon>Macrostomum</taxon>
    </lineage>
</organism>
<keyword evidence="2" id="KW-1185">Reference proteome</keyword>
<accession>A0A1I8FDU5</accession>
<sequence length="791" mass="85613">RSDILWTLAQLGDENPAGRVRCCRSGTRWRVAVRRGAVSRKASRCSFPRLLGARLPPVSHGRARWLTPDGDHGGVPASHAAGLCGPRMVLATRSSARMSPAAAHNAFGQTVYGRNRSGRTPSLPLQWGISADTRISSRRLSINQFSYSTIVEPESSWKPQAETRGSSTADTARPAFVSAVKASGMAARPARSGALRLPAADPSGHSGALSGGGLLLRSGGRGLDNAELEIESAEEPYRPVLLAQIGECRHQIRSRATLLMAVWRLSLQLISGRIFLRATSCLSAEAPHSTARIPLWMAPQNTSNIASRSEQPVVTGGAHHQRRHGAAQRLFACVADDLDGAACSTTPSGASCSWAASSPFCSGRCCTWRPAVFVWTFLARQLSNLDRIRPASNKDLPSAEAASAAASALLKSSAHRQSNVRTLLLLGGRCLLHNDTIVVLSGLLHFVGSWYRVQTALQWLRSIPRISGSSMLKRQRKKVFNSQAATTVKKEKRQGMLQKLLAALPRTGGRPTLSAEQLGGCTHRSGRFSLGPGSYSLRARWPGWPGCEVARRRSVTRIPRRPAAGPDAVVFLTQWPSGGSGDTGSAHWIEGRDLLYKDGLLYLDDLTPVLKGRPICLGQQEMQLEWLSGWSGEPAREAGTSPKVNGSQDQRLQCRRQQPAADQPDGFIRRFFGRRQRDRSSSTDLGESDLITDCICLLESGGRCFAHPLRGRMRLTASEAGRSSVETVLVDRNDGRVSAAEDCRLAADAAAERVGRQWAGWVDAQPWTQATFEKARLTLNPAPCASTARCH</sequence>
<reference evidence="3" key="1">
    <citation type="submission" date="2016-11" db="UniProtKB">
        <authorList>
            <consortium name="WormBaseParasite"/>
        </authorList>
    </citation>
    <scope>IDENTIFICATION</scope>
</reference>
<evidence type="ECO:0000313" key="2">
    <source>
        <dbReference type="Proteomes" id="UP000095280"/>
    </source>
</evidence>
<dbReference type="Proteomes" id="UP000095280">
    <property type="component" value="Unplaced"/>
</dbReference>
<evidence type="ECO:0000256" key="1">
    <source>
        <dbReference type="SAM" id="MobiDB-lite"/>
    </source>
</evidence>
<protein>
    <submittedName>
        <fullName evidence="3">Protein kinase domain-containing protein</fullName>
    </submittedName>
</protein>
<proteinExistence type="predicted"/>
<dbReference type="WBParaSite" id="maker-unitig_30890-snap-gene-0.2-mRNA-1">
    <property type="protein sequence ID" value="maker-unitig_30890-snap-gene-0.2-mRNA-1"/>
    <property type="gene ID" value="maker-unitig_30890-snap-gene-0.2"/>
</dbReference>
<dbReference type="AlphaFoldDB" id="A0A1I8FDU5"/>
<evidence type="ECO:0000313" key="3">
    <source>
        <dbReference type="WBParaSite" id="maker-unitig_30890-snap-gene-0.2-mRNA-1"/>
    </source>
</evidence>
<name>A0A1I8FDU5_9PLAT</name>